<dbReference type="AlphaFoldDB" id="A0AAU7ZBL2"/>
<dbReference type="Pfam" id="PF00248">
    <property type="entry name" value="Aldo_ket_red"/>
    <property type="match status" value="1"/>
</dbReference>
<proteinExistence type="predicted"/>
<sequence>MQLIELADTGRTTTRLGFGSSSLMGALGRRASLAILESAFDAGIRHFDVAPMYGYGEAEGCLGEFLQRHRDQVTVTTKYGIPPAKKRPLISLARRVAGPILKAVPSAKHRLAQAANAAMRTTEKATFTPQQAKASLECSLAALRTDRIDLWLLHEATAADLRDEALLSLLEEEVQQGTIGSFGIGSSADKIPSLLVQHPAYCRALQYEWSVLDPEADPAANPLFRPERSVEEKPAVLPPSPFRIHHRALTENFRSLHRTLSVDKQLCQRWSASTNIDLSNPEHLAHLMLKAALVMNPRSIILFSSKNPLHIQANAKTAEDRTLEAPARELHRLAQTERNRL</sequence>
<dbReference type="InterPro" id="IPR023210">
    <property type="entry name" value="NADP_OxRdtase_dom"/>
</dbReference>
<dbReference type="PANTHER" id="PTHR43312:SF1">
    <property type="entry name" value="NADP-DEPENDENT OXIDOREDUCTASE DOMAIN-CONTAINING PROTEIN"/>
    <property type="match status" value="1"/>
</dbReference>
<evidence type="ECO:0000313" key="2">
    <source>
        <dbReference type="EMBL" id="XCB26114.1"/>
    </source>
</evidence>
<dbReference type="RefSeq" id="WP_353068762.1">
    <property type="nucleotide sequence ID" value="NZ_CP132932.1"/>
</dbReference>
<dbReference type="InterPro" id="IPR053135">
    <property type="entry name" value="AKR2_Oxidoreductase"/>
</dbReference>
<dbReference type="PANTHER" id="PTHR43312">
    <property type="entry name" value="D-THREO-ALDOSE 1-DEHYDROGENASE"/>
    <property type="match status" value="1"/>
</dbReference>
<dbReference type="SUPFAM" id="SSF51430">
    <property type="entry name" value="NAD(P)-linked oxidoreductase"/>
    <property type="match status" value="1"/>
</dbReference>
<dbReference type="Gene3D" id="3.20.20.100">
    <property type="entry name" value="NADP-dependent oxidoreductase domain"/>
    <property type="match status" value="1"/>
</dbReference>
<gene>
    <name evidence="2" type="ORF">RBB75_16985</name>
</gene>
<dbReference type="InterPro" id="IPR036812">
    <property type="entry name" value="NAD(P)_OxRdtase_dom_sf"/>
</dbReference>
<reference evidence="2" key="2">
    <citation type="journal article" date="2024" name="Environ. Microbiol.">
        <title>Genome analysis and description of Tunturibacter gen. nov. expands the diversity of Terriglobia in tundra soils.</title>
        <authorList>
            <person name="Messyasz A."/>
            <person name="Mannisto M.K."/>
            <person name="Kerkhof L.J."/>
            <person name="Haggblom M.M."/>
        </authorList>
    </citation>
    <scope>NUCLEOTIDE SEQUENCE</scope>
    <source>
        <strain evidence="2">M8UP23</strain>
    </source>
</reference>
<accession>A0AAU7ZBL2</accession>
<dbReference type="KEGG" id="temp:RBB75_16985"/>
<protein>
    <submittedName>
        <fullName evidence="2">Aldo/keto reductase</fullName>
    </submittedName>
</protein>
<feature type="domain" description="NADP-dependent oxidoreductase" evidence="1">
    <location>
        <begin position="15"/>
        <end position="212"/>
    </location>
</feature>
<dbReference type="EMBL" id="CP132932">
    <property type="protein sequence ID" value="XCB26114.1"/>
    <property type="molecule type" value="Genomic_DNA"/>
</dbReference>
<name>A0AAU7ZBL2_9BACT</name>
<organism evidence="2">
    <name type="scientific">Tunturiibacter empetritectus</name>
    <dbReference type="NCBI Taxonomy" id="3069691"/>
    <lineage>
        <taxon>Bacteria</taxon>
        <taxon>Pseudomonadati</taxon>
        <taxon>Acidobacteriota</taxon>
        <taxon>Terriglobia</taxon>
        <taxon>Terriglobales</taxon>
        <taxon>Acidobacteriaceae</taxon>
        <taxon>Tunturiibacter</taxon>
    </lineage>
</organism>
<evidence type="ECO:0000259" key="1">
    <source>
        <dbReference type="Pfam" id="PF00248"/>
    </source>
</evidence>
<reference evidence="2" key="1">
    <citation type="submission" date="2023-08" db="EMBL/GenBank/DDBJ databases">
        <authorList>
            <person name="Messyasz A."/>
            <person name="Mannisto M.K."/>
            <person name="Kerkhof L.J."/>
            <person name="Haggblom M."/>
        </authorList>
    </citation>
    <scope>NUCLEOTIDE SEQUENCE</scope>
    <source>
        <strain evidence="2">M8UP23</strain>
    </source>
</reference>